<evidence type="ECO:0000313" key="4">
    <source>
        <dbReference type="Proteomes" id="UP000255529"/>
    </source>
</evidence>
<dbReference type="EMBL" id="UGYN01000002">
    <property type="protein sequence ID" value="SUI80621.1"/>
    <property type="molecule type" value="Genomic_DNA"/>
</dbReference>
<evidence type="ECO:0000313" key="3">
    <source>
        <dbReference type="EMBL" id="SUI80621.1"/>
    </source>
</evidence>
<reference evidence="3 4" key="1">
    <citation type="submission" date="2018-06" db="EMBL/GenBank/DDBJ databases">
        <authorList>
            <consortium name="Pathogen Informatics"/>
            <person name="Doyle S."/>
        </authorList>
    </citation>
    <scope>NUCLEOTIDE SEQUENCE [LARGE SCALE GENOMIC DNA]</scope>
    <source>
        <strain evidence="3 4">NCTC11544</strain>
    </source>
</reference>
<dbReference type="InterPro" id="IPR027417">
    <property type="entry name" value="P-loop_NTPase"/>
</dbReference>
<evidence type="ECO:0000256" key="1">
    <source>
        <dbReference type="ARBA" id="ARBA00022737"/>
    </source>
</evidence>
<keyword evidence="1" id="KW-0677">Repeat</keyword>
<feature type="domain" description="Nephrocystin 3-like N-terminal" evidence="2">
    <location>
        <begin position="277"/>
        <end position="326"/>
    </location>
</feature>
<dbReference type="Gene3D" id="3.40.50.300">
    <property type="entry name" value="P-loop containing nucleotide triphosphate hydrolases"/>
    <property type="match status" value="1"/>
</dbReference>
<organism evidence="3 4">
    <name type="scientific">Serratia quinivorans</name>
    <dbReference type="NCBI Taxonomy" id="137545"/>
    <lineage>
        <taxon>Bacteria</taxon>
        <taxon>Pseudomonadati</taxon>
        <taxon>Pseudomonadota</taxon>
        <taxon>Gammaproteobacteria</taxon>
        <taxon>Enterobacterales</taxon>
        <taxon>Yersiniaceae</taxon>
        <taxon>Serratia</taxon>
    </lineage>
</organism>
<dbReference type="SUPFAM" id="SSF52540">
    <property type="entry name" value="P-loop containing nucleoside triphosphate hydrolases"/>
    <property type="match status" value="1"/>
</dbReference>
<protein>
    <submittedName>
        <fullName evidence="3">Predicted NTPase (NACHT family)</fullName>
    </submittedName>
</protein>
<proteinExistence type="predicted"/>
<accession>A0A380AH70</accession>
<evidence type="ECO:0000259" key="2">
    <source>
        <dbReference type="Pfam" id="PF24883"/>
    </source>
</evidence>
<gene>
    <name evidence="3" type="ORF">NCTC11544_04191</name>
</gene>
<dbReference type="AlphaFoldDB" id="A0A380AH70"/>
<dbReference type="Pfam" id="PF24883">
    <property type="entry name" value="NPHP3_N"/>
    <property type="match status" value="1"/>
</dbReference>
<sequence>MRPENYKRIESLQSEVNDFHPILEQLFKRLPNVKQVEYHQGPSEKGADFVVIKYDDTLDEETYIGVICKVGKITQSHSEVERQIDECKLMPRFISSGKKQIILNEIWVVNNSTISANAEEKIFRKFTGTNIKFISGMKVTELIEKHYEEFWSYNSISYGQYFSEIELQLANGKDSSFFGSISSEKFIHQQIIKQTQKQNKRQNENLSSVIWNENFIFLEGRVGSGKSTIIRQLISSLKILVESDTDKKIVPVVFQYSELCNNSHDIKKLSVDKISKFNIPEDIPIIVIIDGVDEVKDDSKTRMENFKRIVSDISSNSNFKLLITSRSMDSIQDYEIIDKMFTRYSIVPLSIGQIVNFVDTICENENISKKIKVWDRKNASI</sequence>
<name>A0A380AH70_9GAMM</name>
<dbReference type="Proteomes" id="UP000255529">
    <property type="component" value="Unassembled WGS sequence"/>
</dbReference>
<dbReference type="InterPro" id="IPR056884">
    <property type="entry name" value="NPHP3-like_N"/>
</dbReference>